<dbReference type="Proteomes" id="UP000009131">
    <property type="component" value="Unassembled WGS sequence"/>
</dbReference>
<dbReference type="GO" id="GO:0019774">
    <property type="term" value="C:proteasome core complex, beta-subunit complex"/>
    <property type="evidence" value="ECO:0007669"/>
    <property type="project" value="UniProtKB-ARBA"/>
</dbReference>
<dbReference type="OrthoDB" id="268428at2759"/>
<keyword evidence="4" id="KW-0539">Nucleus</keyword>
<dbReference type="InterPro" id="IPR016050">
    <property type="entry name" value="Proteasome_bsu_CS"/>
</dbReference>
<dbReference type="InterPro" id="IPR001353">
    <property type="entry name" value="Proteasome_sua/b"/>
</dbReference>
<keyword evidence="3" id="KW-0647">Proteasome</keyword>
<evidence type="ECO:0000256" key="3">
    <source>
        <dbReference type="ARBA" id="ARBA00022942"/>
    </source>
</evidence>
<evidence type="ECO:0000313" key="9">
    <source>
        <dbReference type="Proteomes" id="UP000009131"/>
    </source>
</evidence>
<dbReference type="InterPro" id="IPR023333">
    <property type="entry name" value="Proteasome_suB-type"/>
</dbReference>
<dbReference type="InterPro" id="IPR035206">
    <property type="entry name" value="Proteasome_beta2"/>
</dbReference>
<dbReference type="GO" id="GO:0005634">
    <property type="term" value="C:nucleus"/>
    <property type="evidence" value="ECO:0007669"/>
    <property type="project" value="UniProtKB-SubCell"/>
</dbReference>
<reference evidence="8 9" key="2">
    <citation type="journal article" date="2012" name="Open Biol.">
        <title>Characteristics of nucleosomes and linker DNA regions on the genome of the basidiomycete Mixia osmundae revealed by mono- and dinucleosome mapping.</title>
        <authorList>
            <person name="Nishida H."/>
            <person name="Kondo S."/>
            <person name="Matsumoto T."/>
            <person name="Suzuki Y."/>
            <person name="Yoshikawa H."/>
            <person name="Taylor T.D."/>
            <person name="Sugiyama J."/>
        </authorList>
    </citation>
    <scope>NUCLEOTIDE SEQUENCE [LARGE SCALE GENOMIC DNA]</scope>
    <source>
        <strain evidence="9">CBS 9802 / IAM 14324 / JCM 22182 / KY 12970</strain>
    </source>
</reference>
<evidence type="ECO:0000313" key="8">
    <source>
        <dbReference type="EMBL" id="GAA94397.1"/>
    </source>
</evidence>
<dbReference type="EMBL" id="BABT02000034">
    <property type="protein sequence ID" value="GAA94397.1"/>
    <property type="molecule type" value="Genomic_DNA"/>
</dbReference>
<dbReference type="InterPro" id="IPR029055">
    <property type="entry name" value="Ntn_hydrolases_N"/>
</dbReference>
<dbReference type="PROSITE" id="PS51476">
    <property type="entry name" value="PROTEASOME_BETA_2"/>
    <property type="match status" value="1"/>
</dbReference>
<dbReference type="PANTHER" id="PTHR32194:SF2">
    <property type="entry name" value="PROTEASOME SUBUNIT BETA TYPE-1"/>
    <property type="match status" value="1"/>
</dbReference>
<organism evidence="8 9">
    <name type="scientific">Mixia osmundae (strain CBS 9802 / IAM 14324 / JCM 22182 / KY 12970)</name>
    <dbReference type="NCBI Taxonomy" id="764103"/>
    <lineage>
        <taxon>Eukaryota</taxon>
        <taxon>Fungi</taxon>
        <taxon>Dikarya</taxon>
        <taxon>Basidiomycota</taxon>
        <taxon>Pucciniomycotina</taxon>
        <taxon>Mixiomycetes</taxon>
        <taxon>Mixiales</taxon>
        <taxon>Mixiaceae</taxon>
        <taxon>Mixia</taxon>
    </lineage>
</organism>
<dbReference type="Pfam" id="PF00227">
    <property type="entry name" value="Proteasome"/>
    <property type="match status" value="1"/>
</dbReference>
<dbReference type="RefSeq" id="XP_014565858.1">
    <property type="nucleotide sequence ID" value="XM_014710372.1"/>
</dbReference>
<dbReference type="InParanoid" id="G7DUY7"/>
<dbReference type="AlphaFoldDB" id="G7DUY7"/>
<dbReference type="GO" id="GO:0005737">
    <property type="term" value="C:cytoplasm"/>
    <property type="evidence" value="ECO:0007669"/>
    <property type="project" value="TreeGrafter"/>
</dbReference>
<gene>
    <name evidence="8" type="primary">Mo01048</name>
    <name evidence="8" type="ORF">E5Q_01048</name>
</gene>
<dbReference type="Gene3D" id="3.60.20.10">
    <property type="entry name" value="Glutamine Phosphoribosylpyrophosphate, subunit 1, domain 1"/>
    <property type="match status" value="1"/>
</dbReference>
<dbReference type="GO" id="GO:0010498">
    <property type="term" value="P:proteasomal protein catabolic process"/>
    <property type="evidence" value="ECO:0007669"/>
    <property type="project" value="InterPro"/>
</dbReference>
<reference evidence="8 9" key="1">
    <citation type="journal article" date="2011" name="J. Gen. Appl. Microbiol.">
        <title>Draft genome sequencing of the enigmatic basidiomycete Mixia osmundae.</title>
        <authorList>
            <person name="Nishida H."/>
            <person name="Nagatsuka Y."/>
            <person name="Sugiyama J."/>
        </authorList>
    </citation>
    <scope>NUCLEOTIDE SEQUENCE [LARGE SCALE GENOMIC DNA]</scope>
    <source>
        <strain evidence="9">CBS 9802 / IAM 14324 / JCM 22182 / KY 12970</strain>
    </source>
</reference>
<dbReference type="HOGENOM" id="CLU_418011_0_0_1"/>
<evidence type="ECO:0000256" key="5">
    <source>
        <dbReference type="ARBA" id="ARBA00026071"/>
    </source>
</evidence>
<dbReference type="FunFam" id="3.60.20.10:FF:000008">
    <property type="entry name" value="Proteasome subunit beta type-4"/>
    <property type="match status" value="1"/>
</dbReference>
<dbReference type="eggNOG" id="KOG0177">
    <property type="taxonomic scope" value="Eukaryota"/>
</dbReference>
<protein>
    <recommendedName>
        <fullName evidence="6">Probable proteasome subunit beta type-4</fullName>
    </recommendedName>
</protein>
<evidence type="ECO:0000256" key="4">
    <source>
        <dbReference type="ARBA" id="ARBA00023242"/>
    </source>
</evidence>
<dbReference type="PROSITE" id="PS00854">
    <property type="entry name" value="PROTEASOME_BETA_1"/>
    <property type="match status" value="1"/>
</dbReference>
<dbReference type="MEROPS" id="T01.984"/>
<name>G7DUY7_MIXOS</name>
<proteinExistence type="predicted"/>
<comment type="subunit">
    <text evidence="5">The 26S proteasome consists of a 20S proteasome core and two 19S regulatory subunits. The 20S proteasome core is composed of 28 subunits that are arranged in four stacked rings, resulting in a barrel-shaped structure. The two end rings are each formed by seven alpha subunits, and the two central rings are each formed by seven beta subunits. The catalytic chamber with the active sites is on the inside of the barrel.</text>
</comment>
<evidence type="ECO:0000256" key="7">
    <source>
        <dbReference type="SAM" id="MobiDB-lite"/>
    </source>
</evidence>
<keyword evidence="9" id="KW-1185">Reference proteome</keyword>
<comment type="caution">
    <text evidence="8">The sequence shown here is derived from an EMBL/GenBank/DDBJ whole genome shotgun (WGS) entry which is preliminary data.</text>
</comment>
<evidence type="ECO:0000256" key="1">
    <source>
        <dbReference type="ARBA" id="ARBA00004123"/>
    </source>
</evidence>
<keyword evidence="2" id="KW-0963">Cytoplasm</keyword>
<dbReference type="CDD" id="cd03758">
    <property type="entry name" value="proteasome_beta_type_2"/>
    <property type="match status" value="1"/>
</dbReference>
<evidence type="ECO:0000256" key="6">
    <source>
        <dbReference type="ARBA" id="ARBA00041151"/>
    </source>
</evidence>
<dbReference type="PANTHER" id="PTHR32194">
    <property type="entry name" value="METALLOPROTEASE TLDD"/>
    <property type="match status" value="1"/>
</dbReference>
<sequence>MHGNDDGVAARNFEKTRTSTATKGLISERQISLQVQQHATSFVQAAADSISQASEQMCRSSFARQWASSAQRDLGERGETALLAGEEVGTDAPSRSWRVVLVADFATGLQEIVSCSVPPTSWHPMSKHHSTHGPGKQVLWSGVRITRRRHQRISDHPSRIKRREQALDLAVEHEHQDNHGEFVTRQLVNTLRHNDERWEEYMPKYEGTFLYLSAAYGFASGLYALLRDAWYADSTDWQLICNDTVWQMSDNPDRPRLNCRVRSQTQTRYIQAGAEHDSRERSRESLKKRVRETCNTATINCSWGAFFRGGDRAGECFEFHRVCGSRLPQRPLDDPSSASGQRRIRLHDPSSPSGQKRIRVRLMSAEPTALENASKSSPVFDMISVHRSELVCRSYLTGKRSIYSRRTMVYAAPFSHASELYAYAVRHTYWCCPPGRDKMECSFGITGKDFTIIASDTSAARSIVRMKSNEDKMRVIGKRLVFAYSGESGDTVQFAEYVEANLKLNAIRNHTELRPAASAAWIRKTLADSLRSRKPYQVNLLLGGFDPTDSTPHLYWIDYLGTKATVPYAAHGYGSYFCLSTMDRYHNPNCSLEEGLALLARCINELETRFIVNLGKFQVRVVDKDGVREVELPAHAPAAPVPSTTLDTAPQVAVSA</sequence>
<comment type="subcellular location">
    <subcellularLocation>
        <location evidence="1">Nucleus</location>
    </subcellularLocation>
</comment>
<accession>G7DUY7</accession>
<feature type="region of interest" description="Disordered" evidence="7">
    <location>
        <begin position="330"/>
        <end position="355"/>
    </location>
</feature>
<dbReference type="STRING" id="764103.G7DUY7"/>
<dbReference type="SUPFAM" id="SSF56235">
    <property type="entry name" value="N-terminal nucleophile aminohydrolases (Ntn hydrolases)"/>
    <property type="match status" value="1"/>
</dbReference>
<evidence type="ECO:0000256" key="2">
    <source>
        <dbReference type="ARBA" id="ARBA00022490"/>
    </source>
</evidence>